<dbReference type="InterPro" id="IPR043148">
    <property type="entry name" value="TagF_C"/>
</dbReference>
<feature type="domain" description="Glycosyltransferase 2-like" evidence="8">
    <location>
        <begin position="2"/>
        <end position="151"/>
    </location>
</feature>
<dbReference type="EMBL" id="JBHMBS010000011">
    <property type="protein sequence ID" value="MFB9678595.1"/>
    <property type="molecule type" value="Genomic_DNA"/>
</dbReference>
<keyword evidence="5" id="KW-0777">Teichoic acid biosynthesis</keyword>
<evidence type="ECO:0000256" key="3">
    <source>
        <dbReference type="ARBA" id="ARBA00022475"/>
    </source>
</evidence>
<dbReference type="InterPro" id="IPR007554">
    <property type="entry name" value="Glycerophosphate_synth"/>
</dbReference>
<dbReference type="SUPFAM" id="SSF53756">
    <property type="entry name" value="UDP-Glycosyltransferase/glycogen phosphorylase"/>
    <property type="match status" value="1"/>
</dbReference>
<dbReference type="PANTHER" id="PTHR37316">
    <property type="entry name" value="TEICHOIC ACID GLYCEROL-PHOSPHATE PRIMASE"/>
    <property type="match status" value="1"/>
</dbReference>
<organism evidence="9 10">
    <name type="scientific">Streptosporangium vulgare</name>
    <dbReference type="NCBI Taxonomy" id="46190"/>
    <lineage>
        <taxon>Bacteria</taxon>
        <taxon>Bacillati</taxon>
        <taxon>Actinomycetota</taxon>
        <taxon>Actinomycetes</taxon>
        <taxon>Streptosporangiales</taxon>
        <taxon>Streptosporangiaceae</taxon>
        <taxon>Streptosporangium</taxon>
    </lineage>
</organism>
<evidence type="ECO:0000259" key="8">
    <source>
        <dbReference type="Pfam" id="PF00535"/>
    </source>
</evidence>
<dbReference type="RefSeq" id="WP_386159675.1">
    <property type="nucleotide sequence ID" value="NZ_JBHMBS010000011.1"/>
</dbReference>
<dbReference type="Gene3D" id="3.40.50.11820">
    <property type="match status" value="1"/>
</dbReference>
<dbReference type="InterPro" id="IPR001173">
    <property type="entry name" value="Glyco_trans_2-like"/>
</dbReference>
<dbReference type="SUPFAM" id="SSF53448">
    <property type="entry name" value="Nucleotide-diphospho-sugar transferases"/>
    <property type="match status" value="1"/>
</dbReference>
<sequence>MSIIVPIYDVEPYLEACLESLVAQTWSDIEVVMVDDGSPDSSAEIAGAFAERDDRFRLIRQENGGLGTARNTGIRHATGDFLAFLDSDDMLPLTAVETMVCSLKESGSDLVTGNVLRFSGQGVRQSAMHRAIFANSARRTHVTGDEILLKDRLVTNKLWRRSFWDEQGLSFPEGVLWEDIAVSLPAHFMAGAVDVLSTPVYLWREREGESVSITQNRGHVKGIEDRFAAVNSVRSFLSGTGRAQHLRAWDRMVLDSDLPNFLQVLDQAGEEFRSRFLDLACAYLDQAGPKVLSLIPAQRRAKWALVRERRVDDLLQLLEWDRTVKPTARVVGGGLRGYHLNSPVQVDRATTRMREELDLRQRVDSLDWKDDRLVVEGRVSLRYLRPRRRIQQHVLAWLVPEGPGSPEGRSRRIRLPVTIRRGLSLVDTGPRRRKDWCGFRLSIDPATLPAGSTWRIDLCVLSRGLVRRGRLSQPSPAARRLEFAERESGTVAWTEWTPAEEFRLRVERPGGRVTGHRVAEGRLRISGRCDGDLGAAPALRLTRPQGGRDRRYPMTVTDGAFEAVIDLDEVLSERWPGLDPAGLEMSALNPGAEWHFDVVQESPEHREPPKTPKNPETAENPENPERRQARPLLVGRDVERGLYRLRGRDVVLDRSQAGGLVLREQRPTFYVERVEWTDQGHLKVTGAPMRPIDGPAWLVVTSRNRLNERLFPLVDGSATVTPEGSDTLGGRLPLPAGTHGFAIRTGTGDMRMEFRLSAPLEHISATRTFTFDTDLMDEAVFTVSDDLRASGRPKQQRLLREDFYPARCQEPLRPAVLFDSYGGRQFSDSPKAIYEELVRRGSDLEFMWIVRDGQVELPEGVTPIRRYGREFFDALARCRYIVTNSHLPSWFERREGQTVLQTWRGTPLKRVGFDVEKAPPARSDHHERLARAVARWSHLISPSPWCTSVLDGALRFEGEVLEIGSPRDDLLRRAGAATRTREIRERLGLPEGRKVVLYAPTWRDDKFYSKGRYRLDLRLDLRLMDEELGGDHVLMIRKHPSVTDRLPRVGTDFVLDVSAYPDIQELYLVADMLITDYSSAMFDFAVTGKPMLFYTYDLERYRDEVRGFYFDFEAEAPGPLLRTTEEVVAAVRDADEVHAKYRKLYDAFTARFCPLEDGGASARAVDRIFR</sequence>
<dbReference type="InterPro" id="IPR051612">
    <property type="entry name" value="Teichoic_Acid_Biosynth"/>
</dbReference>
<feature type="region of interest" description="Disordered" evidence="7">
    <location>
        <begin position="534"/>
        <end position="553"/>
    </location>
</feature>
<evidence type="ECO:0000313" key="10">
    <source>
        <dbReference type="Proteomes" id="UP001589610"/>
    </source>
</evidence>
<comment type="caution">
    <text evidence="9">The sequence shown here is derived from an EMBL/GenBank/DDBJ whole genome shotgun (WGS) entry which is preliminary data.</text>
</comment>
<evidence type="ECO:0000256" key="6">
    <source>
        <dbReference type="ARBA" id="ARBA00023136"/>
    </source>
</evidence>
<keyword evidence="10" id="KW-1185">Reference proteome</keyword>
<evidence type="ECO:0000256" key="5">
    <source>
        <dbReference type="ARBA" id="ARBA00022944"/>
    </source>
</evidence>
<dbReference type="CDD" id="cd00761">
    <property type="entry name" value="Glyco_tranf_GTA_type"/>
    <property type="match status" value="1"/>
</dbReference>
<gene>
    <name evidence="9" type="ORF">ACFFRH_24200</name>
</gene>
<reference evidence="9 10" key="1">
    <citation type="submission" date="2024-09" db="EMBL/GenBank/DDBJ databases">
        <authorList>
            <person name="Sun Q."/>
            <person name="Mori K."/>
        </authorList>
    </citation>
    <scope>NUCLEOTIDE SEQUENCE [LARGE SCALE GENOMIC DNA]</scope>
    <source>
        <strain evidence="9 10">JCM 3028</strain>
    </source>
</reference>
<evidence type="ECO:0000313" key="9">
    <source>
        <dbReference type="EMBL" id="MFB9678595.1"/>
    </source>
</evidence>
<dbReference type="Pfam" id="PF04464">
    <property type="entry name" value="Glyphos_transf"/>
    <property type="match status" value="1"/>
</dbReference>
<dbReference type="Gene3D" id="3.40.50.12580">
    <property type="match status" value="1"/>
</dbReference>
<keyword evidence="6" id="KW-0472">Membrane</keyword>
<comment type="subcellular location">
    <subcellularLocation>
        <location evidence="1">Cell membrane</location>
        <topology evidence="1">Peripheral membrane protein</topology>
    </subcellularLocation>
</comment>
<keyword evidence="3" id="KW-1003">Cell membrane</keyword>
<feature type="compositionally biased region" description="Basic and acidic residues" evidence="7">
    <location>
        <begin position="601"/>
        <end position="610"/>
    </location>
</feature>
<protein>
    <submittedName>
        <fullName evidence="9">CDP-glycerol glycerophosphotransferase family protein</fullName>
    </submittedName>
</protein>
<proteinExistence type="inferred from homology"/>
<comment type="similarity">
    <text evidence="2">Belongs to the CDP-glycerol glycerophosphotransferase family.</text>
</comment>
<dbReference type="InterPro" id="IPR029044">
    <property type="entry name" value="Nucleotide-diphossugar_trans"/>
</dbReference>
<evidence type="ECO:0000256" key="7">
    <source>
        <dbReference type="SAM" id="MobiDB-lite"/>
    </source>
</evidence>
<keyword evidence="4" id="KW-0808">Transferase</keyword>
<dbReference type="InterPro" id="IPR043149">
    <property type="entry name" value="TagF_N"/>
</dbReference>
<feature type="region of interest" description="Disordered" evidence="7">
    <location>
        <begin position="601"/>
        <end position="633"/>
    </location>
</feature>
<accession>A0ABV5TKF1</accession>
<evidence type="ECO:0000256" key="4">
    <source>
        <dbReference type="ARBA" id="ARBA00022679"/>
    </source>
</evidence>
<evidence type="ECO:0000256" key="1">
    <source>
        <dbReference type="ARBA" id="ARBA00004202"/>
    </source>
</evidence>
<dbReference type="Proteomes" id="UP001589610">
    <property type="component" value="Unassembled WGS sequence"/>
</dbReference>
<evidence type="ECO:0000256" key="2">
    <source>
        <dbReference type="ARBA" id="ARBA00010488"/>
    </source>
</evidence>
<name>A0ABV5TKF1_9ACTN</name>
<dbReference type="Gene3D" id="3.90.550.10">
    <property type="entry name" value="Spore Coat Polysaccharide Biosynthesis Protein SpsA, Chain A"/>
    <property type="match status" value="1"/>
</dbReference>
<dbReference type="PANTHER" id="PTHR37316:SF3">
    <property type="entry name" value="TEICHOIC ACID GLYCEROL-PHOSPHATE TRANSFERASE"/>
    <property type="match status" value="1"/>
</dbReference>
<dbReference type="Pfam" id="PF00535">
    <property type="entry name" value="Glycos_transf_2"/>
    <property type="match status" value="1"/>
</dbReference>